<organism evidence="2 3">
    <name type="scientific">Pseudoalteromonas marina</name>
    <dbReference type="NCBI Taxonomy" id="267375"/>
    <lineage>
        <taxon>Bacteria</taxon>
        <taxon>Pseudomonadati</taxon>
        <taxon>Pseudomonadota</taxon>
        <taxon>Gammaproteobacteria</taxon>
        <taxon>Alteromonadales</taxon>
        <taxon>Pseudoalteromonadaceae</taxon>
        <taxon>Pseudoalteromonas</taxon>
    </lineage>
</organism>
<dbReference type="RefSeq" id="WP_305473255.1">
    <property type="nucleotide sequence ID" value="NZ_JAUYVT010000025.1"/>
</dbReference>
<protein>
    <recommendedName>
        <fullName evidence="1">DUF7738 domain-containing protein</fullName>
    </recommendedName>
</protein>
<dbReference type="InterPro" id="IPR056640">
    <property type="entry name" value="DUF7738"/>
</dbReference>
<dbReference type="Proteomes" id="UP001177212">
    <property type="component" value="Unassembled WGS sequence"/>
</dbReference>
<dbReference type="PROSITE" id="PS51257">
    <property type="entry name" value="PROKAR_LIPOPROTEIN"/>
    <property type="match status" value="1"/>
</dbReference>
<dbReference type="Pfam" id="PF24880">
    <property type="entry name" value="DUF7738"/>
    <property type="match status" value="1"/>
</dbReference>
<evidence type="ECO:0000313" key="3">
    <source>
        <dbReference type="Proteomes" id="UP001177212"/>
    </source>
</evidence>
<feature type="domain" description="DUF7738" evidence="1">
    <location>
        <begin position="48"/>
        <end position="165"/>
    </location>
</feature>
<keyword evidence="3" id="KW-1185">Reference proteome</keyword>
<evidence type="ECO:0000313" key="2">
    <source>
        <dbReference type="EMBL" id="MDP2566747.1"/>
    </source>
</evidence>
<comment type="caution">
    <text evidence="2">The sequence shown here is derived from an EMBL/GenBank/DDBJ whole genome shotgun (WGS) entry which is preliminary data.</text>
</comment>
<dbReference type="EMBL" id="JAUYVT010000025">
    <property type="protein sequence ID" value="MDP2566747.1"/>
    <property type="molecule type" value="Genomic_DNA"/>
</dbReference>
<evidence type="ECO:0000259" key="1">
    <source>
        <dbReference type="Pfam" id="PF24880"/>
    </source>
</evidence>
<proteinExistence type="predicted"/>
<name>A0ABT9FJ12_9GAMM</name>
<sequence length="265" mass="30040">MTTLTKQFIFIALALTLAGCDKVTVSTVTALLEPAEKIQAASSEGSDFQVNGCNLTYKGQSLIFNTSIDEWVKILGPYDRVTHLANDVYFWDEIGLGLFSSTGKHRADELQFEFNETIAFSEDNIRATHGERLRKTKREANESRSKTPFTQTLWVNGAAIKGNWDMSKVNNQLYAFNPKNPHYFGEAYMPTIFGSRFACDKEAPPYFNEGEIGIRVDVNPQNKNEIKVLTLRVKLFSEEYLKERKATPSFSSRYFESVVERVVAQ</sequence>
<gene>
    <name evidence="2" type="ORF">Q8W34_19050</name>
</gene>
<accession>A0ABT9FJ12</accession>
<reference evidence="2" key="1">
    <citation type="submission" date="2023-07" db="EMBL/GenBank/DDBJ databases">
        <title>Genome content predicts the carbon catabolic preferences of heterotrophic bacteria.</title>
        <authorList>
            <person name="Gralka M."/>
        </authorList>
    </citation>
    <scope>NUCLEOTIDE SEQUENCE</scope>
    <source>
        <strain evidence="2">4G09</strain>
    </source>
</reference>